<organism evidence="2">
    <name type="scientific">Brugia malayi</name>
    <name type="common">Filarial nematode worm</name>
    <dbReference type="NCBI Taxonomy" id="6279"/>
    <lineage>
        <taxon>Eukaryota</taxon>
        <taxon>Metazoa</taxon>
        <taxon>Ecdysozoa</taxon>
        <taxon>Nematoda</taxon>
        <taxon>Chromadorea</taxon>
        <taxon>Rhabditida</taxon>
        <taxon>Spirurina</taxon>
        <taxon>Spiruromorpha</taxon>
        <taxon>Filarioidea</taxon>
        <taxon>Onchocercidae</taxon>
        <taxon>Brugia</taxon>
    </lineage>
</organism>
<evidence type="ECO:0000313" key="3">
    <source>
        <dbReference type="Proteomes" id="UP000006672"/>
    </source>
</evidence>
<feature type="region of interest" description="Disordered" evidence="1">
    <location>
        <begin position="269"/>
        <end position="341"/>
    </location>
</feature>
<protein>
    <recommendedName>
        <fullName evidence="5">BTB domain-containing protein</fullName>
    </recommendedName>
</protein>
<dbReference type="KEGG" id="bmy:BM_BM8383"/>
<accession>A0A8L7YPC3</accession>
<reference evidence="3" key="1">
    <citation type="journal article" date="2007" name="Science">
        <title>Draft genome of the filarial nematode parasite Brugia malayi.</title>
        <authorList>
            <person name="Ghedin E."/>
            <person name="Wang S."/>
            <person name="Spiro D."/>
            <person name="Caler E."/>
            <person name="Zhao Q."/>
            <person name="Crabtree J."/>
            <person name="Allen J.E."/>
            <person name="Delcher A.L."/>
            <person name="Guiliano D.B."/>
            <person name="Miranda-Saavedra D."/>
            <person name="Angiuoli S.V."/>
            <person name="Creasy T."/>
            <person name="Amedeo P."/>
            <person name="Haas B."/>
            <person name="El-Sayed N.M."/>
            <person name="Wortman J.R."/>
            <person name="Feldblyum T."/>
            <person name="Tallon L."/>
            <person name="Schatz M."/>
            <person name="Shumway M."/>
            <person name="Koo H."/>
            <person name="Salzberg S.L."/>
            <person name="Schobel S."/>
            <person name="Pertea M."/>
            <person name="Pop M."/>
            <person name="White O."/>
            <person name="Barton G.J."/>
            <person name="Carlow C.K."/>
            <person name="Crawford M.J."/>
            <person name="Daub J."/>
            <person name="Dimmic M.W."/>
            <person name="Estes C.F."/>
            <person name="Foster J.M."/>
            <person name="Ganatra M."/>
            <person name="Gregory W.F."/>
            <person name="Johnson N.M."/>
            <person name="Jin J."/>
            <person name="Komuniecki R."/>
            <person name="Korf I."/>
            <person name="Kumar S."/>
            <person name="Laney S."/>
            <person name="Li B.W."/>
            <person name="Li W."/>
            <person name="Lindblom T.H."/>
            <person name="Lustigman S."/>
            <person name="Ma D."/>
            <person name="Maina C.V."/>
            <person name="Martin D.M."/>
            <person name="McCarter J.P."/>
            <person name="McReynolds L."/>
            <person name="Mitreva M."/>
            <person name="Nutman T.B."/>
            <person name="Parkinson J."/>
            <person name="Peregrin-Alvarez J.M."/>
            <person name="Poole C."/>
            <person name="Ren Q."/>
            <person name="Saunders L."/>
            <person name="Sluder A.E."/>
            <person name="Smith K."/>
            <person name="Stanke M."/>
            <person name="Unnasch T.R."/>
            <person name="Ware J."/>
            <person name="Wei A.D."/>
            <person name="Weil G."/>
            <person name="Williams D.J."/>
            <person name="Zhang Y."/>
            <person name="Williams S.A."/>
            <person name="Fraser-Liggett C."/>
            <person name="Slatko B."/>
            <person name="Blaxter M.L."/>
            <person name="Scott A.L."/>
        </authorList>
    </citation>
    <scope>NUCLEOTIDE SEQUENCE</scope>
    <source>
        <strain evidence="3">FR3</strain>
    </source>
</reference>
<dbReference type="AlphaFoldDB" id="A0A4E9F2J0"/>
<evidence type="ECO:0000256" key="1">
    <source>
        <dbReference type="SAM" id="MobiDB-lite"/>
    </source>
</evidence>
<reference evidence="2" key="2">
    <citation type="submission" date="2019-04" db="EMBL/GenBank/DDBJ databases">
        <authorList>
            <person name="Howe K."/>
            <person name="Paulini M."/>
            <person name="Williams G."/>
        </authorList>
    </citation>
    <scope>NUCLEOTIDE SEQUENCE [LARGE SCALE GENOMIC DNA]</scope>
    <source>
        <strain evidence="2">FR3</strain>
    </source>
</reference>
<dbReference type="OrthoDB" id="5843599at2759"/>
<proteinExistence type="predicted"/>
<evidence type="ECO:0008006" key="5">
    <source>
        <dbReference type="Google" id="ProtNLM"/>
    </source>
</evidence>
<dbReference type="Proteomes" id="UP000006672">
    <property type="component" value="Unassembled WGS sequence"/>
</dbReference>
<evidence type="ECO:0000313" key="4">
    <source>
        <dbReference type="WBParaSite" id="Bm8383.1"/>
    </source>
</evidence>
<accession>A0A4E9F2J0</accession>
<dbReference type="GeneID" id="6099055"/>
<reference evidence="4" key="3">
    <citation type="submission" date="2022-04" db="UniProtKB">
        <authorList>
            <consortium name="WormBaseParasite"/>
        </authorList>
    </citation>
    <scope>IDENTIFICATION</scope>
</reference>
<name>A0A4E9F2J0_BRUMA</name>
<dbReference type="WBParaSite" id="Bm8383.1">
    <property type="protein sequence ID" value="Bm8383.1"/>
    <property type="gene ID" value="WBGene00228644"/>
</dbReference>
<dbReference type="RefSeq" id="XP_042931928.1">
    <property type="nucleotide sequence ID" value="XM_043075994.1"/>
</dbReference>
<evidence type="ECO:0000313" key="2">
    <source>
        <dbReference type="EMBL" id="VIO89952.1"/>
    </source>
</evidence>
<gene>
    <name evidence="2" type="primary">Bm8383</name>
    <name evidence="2" type="ORF">BM_BM8383</name>
</gene>
<dbReference type="EMBL" id="CAAKNF010000196">
    <property type="protein sequence ID" value="VIO89952.1"/>
    <property type="molecule type" value="Genomic_DNA"/>
</dbReference>
<keyword evidence="3" id="KW-1185">Reference proteome</keyword>
<sequence>MWYGRLQEGVPQLQQRLALDAVWVVPGDIRKQYLKHELRADRLEAEVYLKWSANIGIKNRVKIVLENGYSCNAPACLLTAFSNIFRKHISAQATQETLSSGKEITVHLNGMPNITNAGLYNVVAFIQSGQIKFLESELENVLIAANDLQDGLTSPQNHNQPLSSSIYTVSGAENAVTPTPLRGTLGLAPSPLGSYIIPPFDSVSSATTRSISNETSVSVNKNWRPAQQLPIGSAHNDPVLIYSNVPIATAAASDGTAGAIGGGAIGGGATGSGRGEQEGSGAIKSSPTLESAEIRTSSSQESESSSKRRPKFEQIPLRTEPPESRKELRKKRQAREKTDTK</sequence>
<dbReference type="CTD" id="6099055"/>